<dbReference type="Pfam" id="PF00512">
    <property type="entry name" value="HisKA"/>
    <property type="match status" value="1"/>
</dbReference>
<dbReference type="SMART" id="SM00387">
    <property type="entry name" value="HATPase_c"/>
    <property type="match status" value="1"/>
</dbReference>
<dbReference type="CDD" id="cd00082">
    <property type="entry name" value="HisKA"/>
    <property type="match status" value="1"/>
</dbReference>
<evidence type="ECO:0000256" key="6">
    <source>
        <dbReference type="ARBA" id="ARBA00023012"/>
    </source>
</evidence>
<dbReference type="InterPro" id="IPR000700">
    <property type="entry name" value="PAS-assoc_C"/>
</dbReference>
<keyword evidence="4 11" id="KW-0808">Transferase</keyword>
<dbReference type="InterPro" id="IPR003661">
    <property type="entry name" value="HisK_dim/P_dom"/>
</dbReference>
<dbReference type="GO" id="GO:0004673">
    <property type="term" value="F:protein histidine kinase activity"/>
    <property type="evidence" value="ECO:0007669"/>
    <property type="project" value="UniProtKB-EC"/>
</dbReference>
<keyword evidence="12" id="KW-1185">Reference proteome</keyword>
<evidence type="ECO:0000256" key="7">
    <source>
        <dbReference type="SAM" id="Coils"/>
    </source>
</evidence>
<dbReference type="InterPro" id="IPR035965">
    <property type="entry name" value="PAS-like_dom_sf"/>
</dbReference>
<dbReference type="PROSITE" id="PS50113">
    <property type="entry name" value="PAC"/>
    <property type="match status" value="1"/>
</dbReference>
<feature type="transmembrane region" description="Helical" evidence="8">
    <location>
        <begin position="176"/>
        <end position="197"/>
    </location>
</feature>
<feature type="transmembrane region" description="Helical" evidence="8">
    <location>
        <begin position="110"/>
        <end position="131"/>
    </location>
</feature>
<dbReference type="CDD" id="cd00075">
    <property type="entry name" value="HATPase"/>
    <property type="match status" value="1"/>
</dbReference>
<dbReference type="InterPro" id="IPR003594">
    <property type="entry name" value="HATPase_dom"/>
</dbReference>
<dbReference type="Gene3D" id="3.30.565.10">
    <property type="entry name" value="Histidine kinase-like ATPase, C-terminal domain"/>
    <property type="match status" value="1"/>
</dbReference>
<dbReference type="SMART" id="SM00091">
    <property type="entry name" value="PAS"/>
    <property type="match status" value="1"/>
</dbReference>
<dbReference type="PANTHER" id="PTHR43711">
    <property type="entry name" value="TWO-COMPONENT HISTIDINE KINASE"/>
    <property type="match status" value="1"/>
</dbReference>
<feature type="transmembrane region" description="Helical" evidence="8">
    <location>
        <begin position="20"/>
        <end position="38"/>
    </location>
</feature>
<dbReference type="RefSeq" id="WP_315625267.1">
    <property type="nucleotide sequence ID" value="NZ_JAUHMF010000002.1"/>
</dbReference>
<keyword evidence="5 11" id="KW-0418">Kinase</keyword>
<evidence type="ECO:0000256" key="5">
    <source>
        <dbReference type="ARBA" id="ARBA00022777"/>
    </source>
</evidence>
<feature type="coiled-coil region" evidence="7">
    <location>
        <begin position="451"/>
        <end position="510"/>
    </location>
</feature>
<comment type="caution">
    <text evidence="11">The sequence shown here is derived from an EMBL/GenBank/DDBJ whole genome shotgun (WGS) entry which is preliminary data.</text>
</comment>
<dbReference type="Gene3D" id="3.30.450.20">
    <property type="entry name" value="PAS domain"/>
    <property type="match status" value="1"/>
</dbReference>
<dbReference type="Proteomes" id="UP001254165">
    <property type="component" value="Unassembled WGS sequence"/>
</dbReference>
<evidence type="ECO:0000313" key="12">
    <source>
        <dbReference type="Proteomes" id="UP001254165"/>
    </source>
</evidence>
<dbReference type="EC" id="2.7.13.3" evidence="2"/>
<sequence>MQSFEVRALRLASPQPWLGLRDWLGGVGLGLGLHFAWVLWGRDSTWERLWLGYLTLAIPLGMVLWLTWQAAGKGCGAWRWLALGFTVRAGGDGLRWLMTILPAESASFPAILGLIYGLAALLTAWGLGQYGHPLRTPASRMRLMMDTILTSTASLTLLGLLVFRPVLNGTMAREGLLIWLGLQTAWLPVLVTLNRFLLADIKSFPAALGLWGLGWLILALGDQAYWGLWLRDAYVVGTPLDTGSILGMMVLGTGALLAVPAAATSPGSTRWQRGWRYAGLRLQNLFPLLLTLILGWTVLIRYQLQGRVDLLGLWVTLWLTLGLIARQGLIIGETEFRQYAGLVYSIAEPAFICDRRGVLRLVNPAFCRAVGVDQDQPVLGTPLLEWFAPSDRLADWVHLTLEGESEGDIAWSGETELLTRDGRRIPVFLSLRRIVPVERERLALAGTAHDLSQQKAQQAALQAALEQIEADRAQLERLNADLERLVAEKTADLSAAYARLEAQNRALRELDRLKSDFVSLVSHELRAPLTNIKGGLELVLSKAARLPATTREHLVLVQAEIERLSRFVETILDLSALEAGRLPLYPAPLEVAGVMQRLQRQWAHHPQMARLVWDIPSTLPPVLADEQALSSILFHLIDNALKYAPQGEVRVTAQVQANHLLLQVLDEGPGLPEEALPLLFQPFYRVAASDAQETYGHGLGLYIVRRLAEAMGGQVWAENRPQGGACFSCRLPLTDIESLGAEPGVLAAEGDHEA</sequence>
<comment type="catalytic activity">
    <reaction evidence="1">
        <text>ATP + protein L-histidine = ADP + protein N-phospho-L-histidine.</text>
        <dbReference type="EC" id="2.7.13.3"/>
    </reaction>
</comment>
<feature type="domain" description="Histidine kinase" evidence="9">
    <location>
        <begin position="520"/>
        <end position="735"/>
    </location>
</feature>
<dbReference type="InterPro" id="IPR036097">
    <property type="entry name" value="HisK_dim/P_sf"/>
</dbReference>
<dbReference type="InterPro" id="IPR000014">
    <property type="entry name" value="PAS"/>
</dbReference>
<dbReference type="Gene3D" id="1.10.287.130">
    <property type="match status" value="1"/>
</dbReference>
<proteinExistence type="predicted"/>
<dbReference type="SUPFAM" id="SSF55785">
    <property type="entry name" value="PYP-like sensor domain (PAS domain)"/>
    <property type="match status" value="1"/>
</dbReference>
<evidence type="ECO:0000259" key="9">
    <source>
        <dbReference type="PROSITE" id="PS50109"/>
    </source>
</evidence>
<keyword evidence="7" id="KW-0175">Coiled coil</keyword>
<keyword evidence="8" id="KW-1133">Transmembrane helix</keyword>
<feature type="transmembrane region" description="Helical" evidence="8">
    <location>
        <begin position="285"/>
        <end position="304"/>
    </location>
</feature>
<name>A0ABU3NP39_9CHLR</name>
<organism evidence="11 12">
    <name type="scientific">Thermanaerothrix solaris</name>
    <dbReference type="NCBI Taxonomy" id="3058434"/>
    <lineage>
        <taxon>Bacteria</taxon>
        <taxon>Bacillati</taxon>
        <taxon>Chloroflexota</taxon>
        <taxon>Anaerolineae</taxon>
        <taxon>Anaerolineales</taxon>
        <taxon>Anaerolineaceae</taxon>
        <taxon>Thermanaerothrix</taxon>
    </lineage>
</organism>
<evidence type="ECO:0000256" key="2">
    <source>
        <dbReference type="ARBA" id="ARBA00012438"/>
    </source>
</evidence>
<evidence type="ECO:0000256" key="3">
    <source>
        <dbReference type="ARBA" id="ARBA00022553"/>
    </source>
</evidence>
<dbReference type="InterPro" id="IPR036890">
    <property type="entry name" value="HATPase_C_sf"/>
</dbReference>
<dbReference type="EMBL" id="JAUHMF010000002">
    <property type="protein sequence ID" value="MDT8898604.1"/>
    <property type="molecule type" value="Genomic_DNA"/>
</dbReference>
<dbReference type="PROSITE" id="PS50109">
    <property type="entry name" value="HIS_KIN"/>
    <property type="match status" value="1"/>
</dbReference>
<evidence type="ECO:0000256" key="1">
    <source>
        <dbReference type="ARBA" id="ARBA00000085"/>
    </source>
</evidence>
<dbReference type="PRINTS" id="PR00344">
    <property type="entry name" value="BCTRLSENSOR"/>
</dbReference>
<feature type="transmembrane region" description="Helical" evidence="8">
    <location>
        <begin position="245"/>
        <end position="264"/>
    </location>
</feature>
<keyword evidence="8" id="KW-0472">Membrane</keyword>
<dbReference type="SMART" id="SM00388">
    <property type="entry name" value="HisKA"/>
    <property type="match status" value="1"/>
</dbReference>
<dbReference type="Pfam" id="PF02518">
    <property type="entry name" value="HATPase_c"/>
    <property type="match status" value="1"/>
</dbReference>
<dbReference type="InterPro" id="IPR004358">
    <property type="entry name" value="Sig_transdc_His_kin-like_C"/>
</dbReference>
<dbReference type="Pfam" id="PF13426">
    <property type="entry name" value="PAS_9"/>
    <property type="match status" value="1"/>
</dbReference>
<dbReference type="NCBIfam" id="TIGR00229">
    <property type="entry name" value="sensory_box"/>
    <property type="match status" value="1"/>
</dbReference>
<dbReference type="CDD" id="cd00130">
    <property type="entry name" value="PAS"/>
    <property type="match status" value="1"/>
</dbReference>
<dbReference type="SUPFAM" id="SSF55874">
    <property type="entry name" value="ATPase domain of HSP90 chaperone/DNA topoisomerase II/histidine kinase"/>
    <property type="match status" value="1"/>
</dbReference>
<gene>
    <name evidence="11" type="ORF">QYE77_10010</name>
</gene>
<evidence type="ECO:0000256" key="8">
    <source>
        <dbReference type="SAM" id="Phobius"/>
    </source>
</evidence>
<reference evidence="11 12" key="1">
    <citation type="submission" date="2023-07" db="EMBL/GenBank/DDBJ databases">
        <title>Novel species of Thermanaerothrix with wide hydrolytic capabilities.</title>
        <authorList>
            <person name="Zayulina K.S."/>
            <person name="Podosokorskaya O.A."/>
            <person name="Elcheninov A.G."/>
        </authorList>
    </citation>
    <scope>NUCLEOTIDE SEQUENCE [LARGE SCALE GENOMIC DNA]</scope>
    <source>
        <strain evidence="11 12">4228-RoL</strain>
    </source>
</reference>
<dbReference type="SUPFAM" id="SSF47384">
    <property type="entry name" value="Homodimeric domain of signal transducing histidine kinase"/>
    <property type="match status" value="1"/>
</dbReference>
<feature type="transmembrane region" description="Helical" evidence="8">
    <location>
        <begin position="143"/>
        <end position="164"/>
    </location>
</feature>
<feature type="transmembrane region" description="Helical" evidence="8">
    <location>
        <begin position="204"/>
        <end position="225"/>
    </location>
</feature>
<evidence type="ECO:0000259" key="10">
    <source>
        <dbReference type="PROSITE" id="PS50113"/>
    </source>
</evidence>
<dbReference type="InterPro" id="IPR005467">
    <property type="entry name" value="His_kinase_dom"/>
</dbReference>
<keyword evidence="3" id="KW-0597">Phosphoprotein</keyword>
<dbReference type="PANTHER" id="PTHR43711:SF1">
    <property type="entry name" value="HISTIDINE KINASE 1"/>
    <property type="match status" value="1"/>
</dbReference>
<accession>A0ABU3NP39</accession>
<dbReference type="InterPro" id="IPR050736">
    <property type="entry name" value="Sensor_HK_Regulatory"/>
</dbReference>
<evidence type="ECO:0000256" key="4">
    <source>
        <dbReference type="ARBA" id="ARBA00022679"/>
    </source>
</evidence>
<keyword evidence="8" id="KW-0812">Transmembrane</keyword>
<evidence type="ECO:0000313" key="11">
    <source>
        <dbReference type="EMBL" id="MDT8898604.1"/>
    </source>
</evidence>
<feature type="transmembrane region" description="Helical" evidence="8">
    <location>
        <begin position="50"/>
        <end position="68"/>
    </location>
</feature>
<protein>
    <recommendedName>
        <fullName evidence="2">histidine kinase</fullName>
        <ecNumber evidence="2">2.7.13.3</ecNumber>
    </recommendedName>
</protein>
<keyword evidence="6" id="KW-0902">Two-component regulatory system</keyword>
<feature type="domain" description="PAC" evidence="10">
    <location>
        <begin position="411"/>
        <end position="463"/>
    </location>
</feature>